<dbReference type="RefSeq" id="WP_241765438.1">
    <property type="nucleotide sequence ID" value="NZ_CP113865.1"/>
</dbReference>
<evidence type="ECO:0000313" key="3">
    <source>
        <dbReference type="EMBL" id="WAM33716.1"/>
    </source>
</evidence>
<feature type="domain" description="AraC-type arabinose-binding/dimerisation" evidence="2">
    <location>
        <begin position="50"/>
        <end position="99"/>
    </location>
</feature>
<proteinExistence type="predicted"/>
<dbReference type="Pfam" id="PF02311">
    <property type="entry name" value="AraC_binding"/>
    <property type="match status" value="1"/>
</dbReference>
<dbReference type="InterPro" id="IPR014710">
    <property type="entry name" value="RmlC-like_jellyroll"/>
</dbReference>
<evidence type="ECO:0000259" key="2">
    <source>
        <dbReference type="Pfam" id="PF02311"/>
    </source>
</evidence>
<gene>
    <name evidence="3" type="ORF">OTK00_002250</name>
</gene>
<protein>
    <submittedName>
        <fullName evidence="3">AraC family ligand binding domain-containing protein</fullName>
    </submittedName>
</protein>
<evidence type="ECO:0000256" key="1">
    <source>
        <dbReference type="ARBA" id="ARBA00023125"/>
    </source>
</evidence>
<name>A0ABY7BNT8_9FIRM</name>
<keyword evidence="1" id="KW-0238">DNA-binding</keyword>
<dbReference type="SUPFAM" id="SSF51215">
    <property type="entry name" value="Regulatory protein AraC"/>
    <property type="match status" value="1"/>
</dbReference>
<dbReference type="Gene3D" id="2.60.120.10">
    <property type="entry name" value="Jelly Rolls"/>
    <property type="match status" value="1"/>
</dbReference>
<dbReference type="Proteomes" id="UP001164909">
    <property type="component" value="Chromosome"/>
</dbReference>
<dbReference type="InterPro" id="IPR003313">
    <property type="entry name" value="AraC-bd"/>
</dbReference>
<dbReference type="InterPro" id="IPR037923">
    <property type="entry name" value="HTH-like"/>
</dbReference>
<accession>A0ABY7BNT8</accession>
<reference evidence="3" key="1">
    <citation type="submission" date="2022-12" db="EMBL/GenBank/DDBJ databases">
        <authorList>
            <person name="Bing R.G."/>
            <person name="Willard D.J."/>
            <person name="Manesh M.J.H."/>
            <person name="Laemthong T."/>
            <person name="Crosby J.R."/>
            <person name="Kelly R.M."/>
        </authorList>
    </citation>
    <scope>NUCLEOTIDE SEQUENCE</scope>
    <source>
        <strain evidence="3">DSM 8990</strain>
    </source>
</reference>
<keyword evidence="4" id="KW-1185">Reference proteome</keyword>
<evidence type="ECO:0000313" key="4">
    <source>
        <dbReference type="Proteomes" id="UP001164909"/>
    </source>
</evidence>
<dbReference type="EMBL" id="CP113865">
    <property type="protein sequence ID" value="WAM33716.1"/>
    <property type="molecule type" value="Genomic_DNA"/>
</dbReference>
<sequence>MYNKSIATVILNEEFLRMSVKWPVYIEEIFDYVTQSARKFALNFWEDPRYFKTHRHNFIEFMYVLKGEGVETVNSLRYTLKPGTFSLVMPYQIHRIDYSLENLLSIFVGAIAFEELLSPNSL</sequence>
<organism evidence="3 4">
    <name type="scientific">Caldicellulosiruptor morganii</name>
    <dbReference type="NCBI Taxonomy" id="1387555"/>
    <lineage>
        <taxon>Bacteria</taxon>
        <taxon>Bacillati</taxon>
        <taxon>Bacillota</taxon>
        <taxon>Bacillota incertae sedis</taxon>
        <taxon>Caldicellulosiruptorales</taxon>
        <taxon>Caldicellulosiruptoraceae</taxon>
        <taxon>Caldicellulosiruptor</taxon>
    </lineage>
</organism>